<protein>
    <submittedName>
        <fullName evidence="2">Uncharacterized protein</fullName>
    </submittedName>
</protein>
<evidence type="ECO:0000313" key="3">
    <source>
        <dbReference type="Proteomes" id="UP000824540"/>
    </source>
</evidence>
<dbReference type="EMBL" id="JAFBMS010000029">
    <property type="protein sequence ID" value="KAG9342352.1"/>
    <property type="molecule type" value="Genomic_DNA"/>
</dbReference>
<keyword evidence="3" id="KW-1185">Reference proteome</keyword>
<proteinExistence type="predicted"/>
<evidence type="ECO:0000313" key="2">
    <source>
        <dbReference type="EMBL" id="KAG9342352.1"/>
    </source>
</evidence>
<feature type="compositionally biased region" description="Basic and acidic residues" evidence="1">
    <location>
        <begin position="235"/>
        <end position="257"/>
    </location>
</feature>
<dbReference type="AlphaFoldDB" id="A0A8T2NXX6"/>
<accession>A0A8T2NXX6</accession>
<sequence length="555" mass="60014">MTEEFDEEVVFEDYAHVWEAVGRARHSPHVWRVGTAEGSDSGVEGRGKNTPVLITLQSSSILDVDCTSASCFHRPSRYIIGCSFTQGGRELVGRNSPLFQYLQDLGHSDFEEEEERGRGSGEGPFPQDVLAPLRAQALSFLIQALQYPPSPTPFTTSSSVESREHGDHVVTKAVVSGVKRGSALMLVTWQGVGGRGFQDAVELINISTETSASQIALGIRAETAPASRPPQRRFALSDERQAERMQQKQRDGGGEACRDTGEGIYMQVFVDLFKARAPDPAWKAAPLLDLAERAPLLAAGGVEEYRALCCLINCEFPHISQTSPLPNASWFPNCGSELMGGPQEGWRRSVTPPSFAEFLVVGHGPLQSDGWNCGALERHCCEVAITHPHHRVKSWVNQRVKPSLGFNSLSEAGAARGRGVNVSSSLNLGGVQCLTSSGLSAWGNALQEMPFMALLVEGQGVSGWLRGPEGLWLHTVTVHSVAVGAENLPRQPSPWSLGCIYVLRESLGFSRVTETVASEAFEQAPGKAGFSTIWQETDYGCQRRVSRGEVGGGTA</sequence>
<reference evidence="2" key="1">
    <citation type="thesis" date="2021" institute="BYU ScholarsArchive" country="Provo, UT, USA">
        <title>Applications of and Algorithms for Genome Assembly and Genomic Analyses with an Emphasis on Marine Teleosts.</title>
        <authorList>
            <person name="Pickett B.D."/>
        </authorList>
    </citation>
    <scope>NUCLEOTIDE SEQUENCE</scope>
    <source>
        <strain evidence="2">HI-2016</strain>
    </source>
</reference>
<name>A0A8T2NXX6_9TELE</name>
<dbReference type="Proteomes" id="UP000824540">
    <property type="component" value="Unassembled WGS sequence"/>
</dbReference>
<comment type="caution">
    <text evidence="2">The sequence shown here is derived from an EMBL/GenBank/DDBJ whole genome shotgun (WGS) entry which is preliminary data.</text>
</comment>
<organism evidence="2 3">
    <name type="scientific">Albula glossodonta</name>
    <name type="common">roundjaw bonefish</name>
    <dbReference type="NCBI Taxonomy" id="121402"/>
    <lineage>
        <taxon>Eukaryota</taxon>
        <taxon>Metazoa</taxon>
        <taxon>Chordata</taxon>
        <taxon>Craniata</taxon>
        <taxon>Vertebrata</taxon>
        <taxon>Euteleostomi</taxon>
        <taxon>Actinopterygii</taxon>
        <taxon>Neopterygii</taxon>
        <taxon>Teleostei</taxon>
        <taxon>Albuliformes</taxon>
        <taxon>Albulidae</taxon>
        <taxon>Albula</taxon>
    </lineage>
</organism>
<evidence type="ECO:0000256" key="1">
    <source>
        <dbReference type="SAM" id="MobiDB-lite"/>
    </source>
</evidence>
<gene>
    <name evidence="2" type="ORF">JZ751_016854</name>
</gene>
<feature type="region of interest" description="Disordered" evidence="1">
    <location>
        <begin position="223"/>
        <end position="257"/>
    </location>
</feature>